<accession>A0A7K3WRH8</accession>
<gene>
    <name evidence="1" type="ORF">G3O08_09065</name>
</gene>
<sequence>MKTSLFHKSAFFVIGLFVGIVLTKLVFCNPVFFSGGTTNATDRHVEQIELEEAVRMIKTYHQMAFFKKLKVRTRDNGTQNIQTFLIQDTIFDNLKELAESRREEFKGIALNLGVNDNGSTLVVSALVQGSTDTKYKHLIPDSEVPPAQRNLFFYDHLDVCPSMCVENQTEIFH</sequence>
<protein>
    <submittedName>
        <fullName evidence="1">Uncharacterized protein</fullName>
    </submittedName>
</protein>
<dbReference type="EMBL" id="JAAGVY010000013">
    <property type="protein sequence ID" value="NEN23651.1"/>
    <property type="molecule type" value="Genomic_DNA"/>
</dbReference>
<keyword evidence="2" id="KW-1185">Reference proteome</keyword>
<reference evidence="1 2" key="1">
    <citation type="submission" date="2020-02" db="EMBL/GenBank/DDBJ databases">
        <title>Out from the shadows clarifying the taxonomy of the family Cryomorphaceae and related taxa by utilizing the GTDB taxonomic framework.</title>
        <authorList>
            <person name="Bowman J.P."/>
        </authorList>
    </citation>
    <scope>NUCLEOTIDE SEQUENCE [LARGE SCALE GENOMIC DNA]</scope>
    <source>
        <strain evidence="1 2">QSSC 1-22</strain>
    </source>
</reference>
<evidence type="ECO:0000313" key="2">
    <source>
        <dbReference type="Proteomes" id="UP000486602"/>
    </source>
</evidence>
<comment type="caution">
    <text evidence="1">The sequence shown here is derived from an EMBL/GenBank/DDBJ whole genome shotgun (WGS) entry which is preliminary data.</text>
</comment>
<dbReference type="RefSeq" id="WP_163285045.1">
    <property type="nucleotide sequence ID" value="NZ_JAAGVY010000013.1"/>
</dbReference>
<dbReference type="AlphaFoldDB" id="A0A7K3WRH8"/>
<organism evidence="1 2">
    <name type="scientific">Cryomorpha ignava</name>
    <dbReference type="NCBI Taxonomy" id="101383"/>
    <lineage>
        <taxon>Bacteria</taxon>
        <taxon>Pseudomonadati</taxon>
        <taxon>Bacteroidota</taxon>
        <taxon>Flavobacteriia</taxon>
        <taxon>Flavobacteriales</taxon>
        <taxon>Cryomorphaceae</taxon>
        <taxon>Cryomorpha</taxon>
    </lineage>
</organism>
<evidence type="ECO:0000313" key="1">
    <source>
        <dbReference type="EMBL" id="NEN23651.1"/>
    </source>
</evidence>
<dbReference type="Proteomes" id="UP000486602">
    <property type="component" value="Unassembled WGS sequence"/>
</dbReference>
<name>A0A7K3WRH8_9FLAO</name>
<proteinExistence type="predicted"/>